<gene>
    <name evidence="3" type="ORF">MM171A00824_0010</name>
    <name evidence="4" type="ORF">MM171B00494_0028</name>
    <name evidence="2" type="ORF">MM415A01449_0011</name>
    <name evidence="1" type="ORF">MM415B00750_0012</name>
</gene>
<dbReference type="EMBL" id="MT142241">
    <property type="protein sequence ID" value="QJA76754.1"/>
    <property type="molecule type" value="Genomic_DNA"/>
</dbReference>
<dbReference type="EMBL" id="MT141476">
    <property type="protein sequence ID" value="QJA62608.1"/>
    <property type="molecule type" value="Genomic_DNA"/>
</dbReference>
<organism evidence="4">
    <name type="scientific">viral metagenome</name>
    <dbReference type="NCBI Taxonomy" id="1070528"/>
    <lineage>
        <taxon>unclassified sequences</taxon>
        <taxon>metagenomes</taxon>
        <taxon>organismal metagenomes</taxon>
    </lineage>
</organism>
<protein>
    <submittedName>
        <fullName evidence="4">Uncharacterized protein</fullName>
    </submittedName>
</protein>
<proteinExistence type="predicted"/>
<accession>A0A6M3MGZ7</accession>
<dbReference type="EMBL" id="MT143670">
    <property type="protein sequence ID" value="QJA99845.1"/>
    <property type="molecule type" value="Genomic_DNA"/>
</dbReference>
<evidence type="ECO:0000313" key="1">
    <source>
        <dbReference type="EMBL" id="QJA62608.1"/>
    </source>
</evidence>
<dbReference type="AlphaFoldDB" id="A0A6M3MGZ7"/>
<reference evidence="4" key="1">
    <citation type="submission" date="2020-03" db="EMBL/GenBank/DDBJ databases">
        <title>The deep terrestrial virosphere.</title>
        <authorList>
            <person name="Holmfeldt K."/>
            <person name="Nilsson E."/>
            <person name="Simone D."/>
            <person name="Lopez-Fernandez M."/>
            <person name="Wu X."/>
            <person name="de Brujin I."/>
            <person name="Lundin D."/>
            <person name="Andersson A."/>
            <person name="Bertilsson S."/>
            <person name="Dopson M."/>
        </authorList>
    </citation>
    <scope>NUCLEOTIDE SEQUENCE</scope>
    <source>
        <strain evidence="3">MM171A00824</strain>
        <strain evidence="4">MM171B00494</strain>
        <strain evidence="2">MM415A01449</strain>
        <strain evidence="1">MM415B00750</strain>
    </source>
</reference>
<dbReference type="EMBL" id="MT143871">
    <property type="protein sequence ID" value="QJB04092.1"/>
    <property type="molecule type" value="Genomic_DNA"/>
</dbReference>
<evidence type="ECO:0000313" key="3">
    <source>
        <dbReference type="EMBL" id="QJA99845.1"/>
    </source>
</evidence>
<name>A0A6M3MGZ7_9ZZZZ</name>
<evidence type="ECO:0000313" key="2">
    <source>
        <dbReference type="EMBL" id="QJA76754.1"/>
    </source>
</evidence>
<sequence length="145" mass="16213">MALSDVQSALYSDLQTITTGNGYNYTYKTIYRVDKSIDKIQANHCPAVSMSLLAASPLDFDEATIKIDPTYGIVFYASIDQDTDESGDLEIALGKMYEDLLKLINLQTSNLMKLDGVQRIEVTEMFPFTKGNLGWGFTTIRIIYS</sequence>
<evidence type="ECO:0000313" key="4">
    <source>
        <dbReference type="EMBL" id="QJB04092.1"/>
    </source>
</evidence>